<dbReference type="EMBL" id="PFQB01000101">
    <property type="protein sequence ID" value="PJA12865.1"/>
    <property type="molecule type" value="Genomic_DNA"/>
</dbReference>
<reference evidence="3" key="1">
    <citation type="submission" date="2017-09" db="EMBL/GenBank/DDBJ databases">
        <title>Depth-based differentiation of microbial function through sediment-hosted aquifers and enrichment of novel symbionts in the deep terrestrial subsurface.</title>
        <authorList>
            <person name="Probst A.J."/>
            <person name="Ladd B."/>
            <person name="Jarett J.K."/>
            <person name="Geller-Mcgrath D.E."/>
            <person name="Sieber C.M.K."/>
            <person name="Emerson J.B."/>
            <person name="Anantharaman K."/>
            <person name="Thomas B.C."/>
            <person name="Malmstrom R."/>
            <person name="Stieglmeier M."/>
            <person name="Klingl A."/>
            <person name="Woyke T."/>
            <person name="Ryan C.M."/>
            <person name="Banfield J.F."/>
        </authorList>
    </citation>
    <scope>NUCLEOTIDE SEQUENCE [LARGE SCALE GENOMIC DNA]</scope>
</reference>
<gene>
    <name evidence="2" type="ORF">COX64_04035</name>
</gene>
<feature type="transmembrane region" description="Helical" evidence="1">
    <location>
        <begin position="65"/>
        <end position="84"/>
    </location>
</feature>
<keyword evidence="1" id="KW-0812">Transmembrane</keyword>
<organism evidence="2 3">
    <name type="scientific">Candidatus Dojkabacteria bacterium CG_4_10_14_0_2_um_filter_Dojkabacteria_WS6_41_15</name>
    <dbReference type="NCBI Taxonomy" id="2014249"/>
    <lineage>
        <taxon>Bacteria</taxon>
        <taxon>Candidatus Dojkabacteria</taxon>
    </lineage>
</organism>
<dbReference type="InterPro" id="IPR011051">
    <property type="entry name" value="RmlC_Cupin_sf"/>
</dbReference>
<protein>
    <submittedName>
        <fullName evidence="2">Uncharacterized protein</fullName>
    </submittedName>
</protein>
<dbReference type="AlphaFoldDB" id="A0A2M7W196"/>
<dbReference type="Gene3D" id="2.60.120.10">
    <property type="entry name" value="Jelly Rolls"/>
    <property type="match status" value="1"/>
</dbReference>
<evidence type="ECO:0000313" key="2">
    <source>
        <dbReference type="EMBL" id="PJA12865.1"/>
    </source>
</evidence>
<dbReference type="SUPFAM" id="SSF51182">
    <property type="entry name" value="RmlC-like cupins"/>
    <property type="match status" value="1"/>
</dbReference>
<accession>A0A2M7W196</accession>
<evidence type="ECO:0000256" key="1">
    <source>
        <dbReference type="SAM" id="Phobius"/>
    </source>
</evidence>
<dbReference type="InterPro" id="IPR014710">
    <property type="entry name" value="RmlC-like_jellyroll"/>
</dbReference>
<keyword evidence="1" id="KW-1133">Transmembrane helix</keyword>
<sequence length="222" mass="25608">MKFKNGYIEIQADVLMEWYGKLLGLKNVRAAACFPVIFVTNKIPLKLHDSIINHELIHFAQQKELLFIGYLVVFFVEALYYRLIARKSPREMYLLHSVEQEAYDNMFNLDYLKKRSRFAHLKKYIKHKPVIWTNLVTQFFQEEGFPIVTELSDEANKSYPSGSNKGKVSFYVLEGAMTFFGSVSKALAVGDRIDIPPTVEHSARIGSKGCRYIVAQKLKEDV</sequence>
<name>A0A2M7W196_9BACT</name>
<dbReference type="Proteomes" id="UP000228952">
    <property type="component" value="Unassembled WGS sequence"/>
</dbReference>
<proteinExistence type="predicted"/>
<comment type="caution">
    <text evidence="2">The sequence shown here is derived from an EMBL/GenBank/DDBJ whole genome shotgun (WGS) entry which is preliminary data.</text>
</comment>
<evidence type="ECO:0000313" key="3">
    <source>
        <dbReference type="Proteomes" id="UP000228952"/>
    </source>
</evidence>
<keyword evidence="1" id="KW-0472">Membrane</keyword>